<dbReference type="AlphaFoldDB" id="A0AAN6PU43"/>
<proteinExistence type="predicted"/>
<name>A0AAN6PU43_9PEZI</name>
<organism evidence="2 3">
    <name type="scientific">Parathielavia hyrcaniae</name>
    <dbReference type="NCBI Taxonomy" id="113614"/>
    <lineage>
        <taxon>Eukaryota</taxon>
        <taxon>Fungi</taxon>
        <taxon>Dikarya</taxon>
        <taxon>Ascomycota</taxon>
        <taxon>Pezizomycotina</taxon>
        <taxon>Sordariomycetes</taxon>
        <taxon>Sordariomycetidae</taxon>
        <taxon>Sordariales</taxon>
        <taxon>Chaetomiaceae</taxon>
        <taxon>Parathielavia</taxon>
    </lineage>
</organism>
<evidence type="ECO:0000313" key="3">
    <source>
        <dbReference type="Proteomes" id="UP001305647"/>
    </source>
</evidence>
<dbReference type="EMBL" id="MU863664">
    <property type="protein sequence ID" value="KAK4097980.1"/>
    <property type="molecule type" value="Genomic_DNA"/>
</dbReference>
<evidence type="ECO:0000256" key="1">
    <source>
        <dbReference type="SAM" id="MobiDB-lite"/>
    </source>
</evidence>
<gene>
    <name evidence="2" type="ORF">N658DRAFT_526607</name>
</gene>
<accession>A0AAN6PU43</accession>
<feature type="compositionally biased region" description="Basic and acidic residues" evidence="1">
    <location>
        <begin position="24"/>
        <end position="44"/>
    </location>
</feature>
<reference evidence="2" key="1">
    <citation type="journal article" date="2023" name="Mol. Phylogenet. Evol.">
        <title>Genome-scale phylogeny and comparative genomics of the fungal order Sordariales.</title>
        <authorList>
            <person name="Hensen N."/>
            <person name="Bonometti L."/>
            <person name="Westerberg I."/>
            <person name="Brannstrom I.O."/>
            <person name="Guillou S."/>
            <person name="Cros-Aarteil S."/>
            <person name="Calhoun S."/>
            <person name="Haridas S."/>
            <person name="Kuo A."/>
            <person name="Mondo S."/>
            <person name="Pangilinan J."/>
            <person name="Riley R."/>
            <person name="LaButti K."/>
            <person name="Andreopoulos B."/>
            <person name="Lipzen A."/>
            <person name="Chen C."/>
            <person name="Yan M."/>
            <person name="Daum C."/>
            <person name="Ng V."/>
            <person name="Clum A."/>
            <person name="Steindorff A."/>
            <person name="Ohm R.A."/>
            <person name="Martin F."/>
            <person name="Silar P."/>
            <person name="Natvig D.O."/>
            <person name="Lalanne C."/>
            <person name="Gautier V."/>
            <person name="Ament-Velasquez S.L."/>
            <person name="Kruys A."/>
            <person name="Hutchinson M.I."/>
            <person name="Powell A.J."/>
            <person name="Barry K."/>
            <person name="Miller A.N."/>
            <person name="Grigoriev I.V."/>
            <person name="Debuchy R."/>
            <person name="Gladieux P."/>
            <person name="Hiltunen Thoren M."/>
            <person name="Johannesson H."/>
        </authorList>
    </citation>
    <scope>NUCLEOTIDE SEQUENCE</scope>
    <source>
        <strain evidence="2">CBS 757.83</strain>
    </source>
</reference>
<evidence type="ECO:0000313" key="2">
    <source>
        <dbReference type="EMBL" id="KAK4097980.1"/>
    </source>
</evidence>
<reference evidence="2" key="2">
    <citation type="submission" date="2023-05" db="EMBL/GenBank/DDBJ databases">
        <authorList>
            <consortium name="Lawrence Berkeley National Laboratory"/>
            <person name="Steindorff A."/>
            <person name="Hensen N."/>
            <person name="Bonometti L."/>
            <person name="Westerberg I."/>
            <person name="Brannstrom I.O."/>
            <person name="Guillou S."/>
            <person name="Cros-Aarteil S."/>
            <person name="Calhoun S."/>
            <person name="Haridas S."/>
            <person name="Kuo A."/>
            <person name="Mondo S."/>
            <person name="Pangilinan J."/>
            <person name="Riley R."/>
            <person name="Labutti K."/>
            <person name="Andreopoulos B."/>
            <person name="Lipzen A."/>
            <person name="Chen C."/>
            <person name="Yanf M."/>
            <person name="Daum C."/>
            <person name="Ng V."/>
            <person name="Clum A."/>
            <person name="Ohm R."/>
            <person name="Martin F."/>
            <person name="Silar P."/>
            <person name="Natvig D."/>
            <person name="Lalanne C."/>
            <person name="Gautier V."/>
            <person name="Ament-Velasquez S.L."/>
            <person name="Kruys A."/>
            <person name="Hutchinson M.I."/>
            <person name="Powell A.J."/>
            <person name="Barry K."/>
            <person name="Miller A.N."/>
            <person name="Grigoriev I.V."/>
            <person name="Debuchy R."/>
            <person name="Gladieux P."/>
            <person name="Thoren M.H."/>
            <person name="Johannesson H."/>
        </authorList>
    </citation>
    <scope>NUCLEOTIDE SEQUENCE</scope>
    <source>
        <strain evidence="2">CBS 757.83</strain>
    </source>
</reference>
<protein>
    <submittedName>
        <fullName evidence="2">Uncharacterized protein</fullName>
    </submittedName>
</protein>
<keyword evidence="3" id="KW-1185">Reference proteome</keyword>
<dbReference type="Proteomes" id="UP001305647">
    <property type="component" value="Unassembled WGS sequence"/>
</dbReference>
<comment type="caution">
    <text evidence="2">The sequence shown here is derived from an EMBL/GenBank/DDBJ whole genome shotgun (WGS) entry which is preliminary data.</text>
</comment>
<sequence>MASGSASGSPVPRSGTRSSGPLEVDSRDALDDSLKTPCADDDKNTTCPPEIIDTGTVDQPSLLGPEKPAQGARPGVENGPTPSFARIRGVPPPEGSEARLTAALAALALIQPPPLPEDGPMIVKRPESHSIPPEQLDDKLRNLLMVEKQCVELDSIRISPGDFVNELTSDEWQVWIAFHQNLLQKYYDLFLASQHSSASPALRGLAAKYAPARMWRHGIHRFLDTLKHYLPQSLDHMLAFIGIAYPILVRLHQR</sequence>
<feature type="region of interest" description="Disordered" evidence="1">
    <location>
        <begin position="1"/>
        <end position="97"/>
    </location>
</feature>